<evidence type="ECO:0008006" key="3">
    <source>
        <dbReference type="Google" id="ProtNLM"/>
    </source>
</evidence>
<dbReference type="Proteomes" id="UP000054323">
    <property type="component" value="Unassembled WGS sequence"/>
</dbReference>
<sequence>MTQNELQKNEQALLVFGCPEVPVQAAIGLYLAGRLSEDGYDVLSAGNPSVLGLLRVSDRKKRYIGRTVDLDRCIGEVAEGKRDAGLCVVFAHNDAGISYAASMRYLLPGARLVVVVFGRNAEELAAQVDFPCETVVEKAVHNPGKLKKSIDEVFGWRASTS</sequence>
<protein>
    <recommendedName>
        <fullName evidence="3">DUF1890 domain-containing protein</fullName>
    </recommendedName>
</protein>
<dbReference type="SUPFAM" id="SSF75181">
    <property type="entry name" value="Hypothetical protein MTH777 (MT0777)"/>
    <property type="match status" value="1"/>
</dbReference>
<dbReference type="Pfam" id="PF09001">
    <property type="entry name" value="DUF1890"/>
    <property type="match status" value="1"/>
</dbReference>
<dbReference type="InterPro" id="IPR036608">
    <property type="entry name" value="MTH777-like_sf"/>
</dbReference>
<dbReference type="PATRIC" id="fig|2198.4.peg.1656"/>
<proteinExistence type="predicted"/>
<name>A0A101GMH0_9EURY</name>
<accession>A0A101GMH0</accession>
<reference evidence="2" key="1">
    <citation type="journal article" date="2015" name="MBio">
        <title>Genome-Resolved Metagenomic Analysis Reveals Roles for Candidate Phyla and Other Microbial Community Members in Biogeochemical Transformations in Oil Reservoirs.</title>
        <authorList>
            <person name="Hu P."/>
            <person name="Tom L."/>
            <person name="Singh A."/>
            <person name="Thomas B.C."/>
            <person name="Baker B.J."/>
            <person name="Piceno Y.M."/>
            <person name="Andersen G.L."/>
            <person name="Banfield J.F."/>
        </authorList>
    </citation>
    <scope>NUCLEOTIDE SEQUENCE [LARGE SCALE GENOMIC DNA]</scope>
</reference>
<dbReference type="EMBL" id="LGGD01000160">
    <property type="protein sequence ID" value="KUK61157.1"/>
    <property type="molecule type" value="Genomic_DNA"/>
</dbReference>
<comment type="caution">
    <text evidence="1">The sequence shown here is derived from an EMBL/GenBank/DDBJ whole genome shotgun (WGS) entry which is preliminary data.</text>
</comment>
<evidence type="ECO:0000313" key="2">
    <source>
        <dbReference type="Proteomes" id="UP000054323"/>
    </source>
</evidence>
<organism evidence="1 2">
    <name type="scientific">Methanoculleus marisnigri</name>
    <dbReference type="NCBI Taxonomy" id="2198"/>
    <lineage>
        <taxon>Archaea</taxon>
        <taxon>Methanobacteriati</taxon>
        <taxon>Methanobacteriota</taxon>
        <taxon>Stenosarchaea group</taxon>
        <taxon>Methanomicrobia</taxon>
        <taxon>Methanomicrobiales</taxon>
        <taxon>Methanomicrobiaceae</taxon>
        <taxon>Methanoculleus</taxon>
    </lineage>
</organism>
<dbReference type="AlphaFoldDB" id="A0A101GMH0"/>
<gene>
    <name evidence="1" type="ORF">XD82_1275</name>
</gene>
<dbReference type="Gene3D" id="3.40.50.10160">
    <property type="entry name" value="MTH777-like"/>
    <property type="match status" value="1"/>
</dbReference>
<dbReference type="InterPro" id="IPR012033">
    <property type="entry name" value="UCP006600"/>
</dbReference>
<evidence type="ECO:0000313" key="1">
    <source>
        <dbReference type="EMBL" id="KUK61157.1"/>
    </source>
</evidence>